<evidence type="ECO:0000259" key="1">
    <source>
        <dbReference type="PROSITE" id="PS51725"/>
    </source>
</evidence>
<dbReference type="InterPro" id="IPR007138">
    <property type="entry name" value="ABM_dom"/>
</dbReference>
<evidence type="ECO:0000313" key="3">
    <source>
        <dbReference type="Proteomes" id="UP000247078"/>
    </source>
</evidence>
<dbReference type="Pfam" id="PF03992">
    <property type="entry name" value="ABM"/>
    <property type="match status" value="1"/>
</dbReference>
<dbReference type="Proteomes" id="UP000247078">
    <property type="component" value="Unassembled WGS sequence"/>
</dbReference>
<dbReference type="PANTHER" id="PTHR34474:SF1">
    <property type="entry name" value="HEME-DEGRADING MONOOXYGENASE HMOA"/>
    <property type="match status" value="1"/>
</dbReference>
<feature type="domain" description="ABM" evidence="1">
    <location>
        <begin position="2"/>
        <end position="95"/>
    </location>
</feature>
<proteinExistence type="predicted"/>
<reference evidence="2 3" key="1">
    <citation type="submission" date="2018-05" db="EMBL/GenBank/DDBJ databases">
        <title>Freshwater and sediment microbial communities from various areas in North America, analyzing microbe dynamics in response to fracking.</title>
        <authorList>
            <person name="Lamendella R."/>
        </authorList>
    </citation>
    <scope>NUCLEOTIDE SEQUENCE [LARGE SCALE GENOMIC DNA]</scope>
    <source>
        <strain evidence="2 3">DB-3</strain>
    </source>
</reference>
<comment type="caution">
    <text evidence="2">The sequence shown here is derived from an EMBL/GenBank/DDBJ whole genome shotgun (WGS) entry which is preliminary data.</text>
</comment>
<dbReference type="AlphaFoldDB" id="A0A855XYT4"/>
<organism evidence="2 3">
    <name type="scientific">Paenibacillus pabuli</name>
    <dbReference type="NCBI Taxonomy" id="1472"/>
    <lineage>
        <taxon>Bacteria</taxon>
        <taxon>Bacillati</taxon>
        <taxon>Bacillota</taxon>
        <taxon>Bacilli</taxon>
        <taxon>Bacillales</taxon>
        <taxon>Paenibacillaceae</taxon>
        <taxon>Paenibacillus</taxon>
    </lineage>
</organism>
<dbReference type="RefSeq" id="WP_110002159.1">
    <property type="nucleotide sequence ID" value="NZ_QGTZ01000018.1"/>
</dbReference>
<dbReference type="InterPro" id="IPR050404">
    <property type="entry name" value="Heme-degrading_MO"/>
</dbReference>
<sequence>MFIQTRVMVVEKGHSHKLVERFSAPSPVEEMPGLIDFSVMVNKKSKEHEEVMVLIRWESEEAWKNWEKSDAHIKGHREKRGQEKPEYLISTTVNMYEVQKVKTARVSNASFE</sequence>
<accession>A0A855XYT4</accession>
<protein>
    <submittedName>
        <fullName evidence="2">Heme oxygenase (Staphylobilin-producing)</fullName>
    </submittedName>
</protein>
<gene>
    <name evidence="2" type="ORF">DET56_11874</name>
</gene>
<evidence type="ECO:0000313" key="2">
    <source>
        <dbReference type="EMBL" id="PWW33540.1"/>
    </source>
</evidence>
<dbReference type="PANTHER" id="PTHR34474">
    <property type="entry name" value="SIGNAL TRANSDUCTION PROTEIN TRAP"/>
    <property type="match status" value="1"/>
</dbReference>
<dbReference type="EMBL" id="QGTZ01000018">
    <property type="protein sequence ID" value="PWW33540.1"/>
    <property type="molecule type" value="Genomic_DNA"/>
</dbReference>
<name>A0A855XYT4_9BACL</name>
<dbReference type="SUPFAM" id="SSF54909">
    <property type="entry name" value="Dimeric alpha+beta barrel"/>
    <property type="match status" value="1"/>
</dbReference>
<dbReference type="PROSITE" id="PS51725">
    <property type="entry name" value="ABM"/>
    <property type="match status" value="1"/>
</dbReference>
<dbReference type="InterPro" id="IPR011008">
    <property type="entry name" value="Dimeric_a/b-barrel"/>
</dbReference>
<dbReference type="Gene3D" id="3.30.70.100">
    <property type="match status" value="1"/>
</dbReference>